<organism evidence="3 4">
    <name type="scientific">Juglans regia</name>
    <name type="common">English walnut</name>
    <dbReference type="NCBI Taxonomy" id="51240"/>
    <lineage>
        <taxon>Eukaryota</taxon>
        <taxon>Viridiplantae</taxon>
        <taxon>Streptophyta</taxon>
        <taxon>Embryophyta</taxon>
        <taxon>Tracheophyta</taxon>
        <taxon>Spermatophyta</taxon>
        <taxon>Magnoliopsida</taxon>
        <taxon>eudicotyledons</taxon>
        <taxon>Gunneridae</taxon>
        <taxon>Pentapetalae</taxon>
        <taxon>rosids</taxon>
        <taxon>fabids</taxon>
        <taxon>Fagales</taxon>
        <taxon>Juglandaceae</taxon>
        <taxon>Juglans</taxon>
    </lineage>
</organism>
<accession>A0A833XS11</accession>
<dbReference type="EMBL" id="LIHL02000003">
    <property type="protein sequence ID" value="KAF5475421.1"/>
    <property type="molecule type" value="Genomic_DNA"/>
</dbReference>
<sequence length="462" mass="52828">MAEELTRQWKNFKLTEQESTEMVLSSDTMEMAMHQGKFCLLGMIIAEKPINKEAFRNTMIKVWKSEGWVQFTEVGENSFLIEFNKDEDRQRVIKGRPWSFDRWLLCLHAFEGNMPVNDIQFTREEFWLQVHNMPLGTMTEEVGKQIGKNVGKVLKVHSDDRGIGWGKFMRIRVEMDKTKALMRGLFLTFDGRKTWQSSGADHSWRNDEKVGDEVNLGKTVSKVGFKDPINTSDPIQENCVFLQPTKETSVDLVEPLMATDTQLPKVNVTFMDLEGDSGLPTLKEDPTPTREVQQKSPPRPGPSNRDSSLKNYEPNSDMKAQINSLDQFFTDQAQVLAASKKRASWKRRSREKCYADLLFVSEGREVTPIISNKRGGFCSKGDEGLSQAKKPKIEDMVDMDSSNHEMSKLPSFVFLMETKCKRHKGFSGGLAFLWKNDVEAEVHSYSQNHISLMVKGAKERED</sequence>
<protein>
    <recommendedName>
        <fullName evidence="2">DUF4283 domain-containing protein</fullName>
    </recommendedName>
</protein>
<gene>
    <name evidence="3" type="ORF">F2P56_007226</name>
</gene>
<dbReference type="Pfam" id="PF14111">
    <property type="entry name" value="DUF4283"/>
    <property type="match status" value="1"/>
</dbReference>
<feature type="domain" description="DUF4283" evidence="2">
    <location>
        <begin position="37"/>
        <end position="109"/>
    </location>
</feature>
<reference evidence="3" key="1">
    <citation type="submission" date="2015-10" db="EMBL/GenBank/DDBJ databases">
        <authorList>
            <person name="Martinez-Garcia P.J."/>
            <person name="Crepeau M.W."/>
            <person name="Puiu D."/>
            <person name="Gonzalez-Ibeas D."/>
            <person name="Whalen J."/>
            <person name="Stevens K."/>
            <person name="Paul R."/>
            <person name="Butterfield T."/>
            <person name="Britton M."/>
            <person name="Reagan R."/>
            <person name="Chakraborty S."/>
            <person name="Walawage S.L."/>
            <person name="Vasquez-Gross H.A."/>
            <person name="Cardeno C."/>
            <person name="Famula R."/>
            <person name="Pratt K."/>
            <person name="Kuruganti S."/>
            <person name="Aradhya M.K."/>
            <person name="Leslie C.A."/>
            <person name="Dandekar A.M."/>
            <person name="Salzberg S.L."/>
            <person name="Wegrzyn J.L."/>
            <person name="Langley C.H."/>
            <person name="Neale D.B."/>
        </authorList>
    </citation>
    <scope>NUCLEOTIDE SEQUENCE</scope>
    <source>
        <tissue evidence="3">Leaves</tissue>
    </source>
</reference>
<evidence type="ECO:0000313" key="3">
    <source>
        <dbReference type="EMBL" id="KAF5475421.1"/>
    </source>
</evidence>
<evidence type="ECO:0000256" key="1">
    <source>
        <dbReference type="SAM" id="MobiDB-lite"/>
    </source>
</evidence>
<name>A0A833XS11_JUGRE</name>
<dbReference type="InterPro" id="IPR025558">
    <property type="entry name" value="DUF4283"/>
</dbReference>
<evidence type="ECO:0000313" key="4">
    <source>
        <dbReference type="Proteomes" id="UP000619265"/>
    </source>
</evidence>
<dbReference type="PANTHER" id="PTHR31286">
    <property type="entry name" value="GLYCINE-RICH CELL WALL STRUCTURAL PROTEIN 1.8-LIKE"/>
    <property type="match status" value="1"/>
</dbReference>
<evidence type="ECO:0000259" key="2">
    <source>
        <dbReference type="Pfam" id="PF14111"/>
    </source>
</evidence>
<dbReference type="Proteomes" id="UP000619265">
    <property type="component" value="Unassembled WGS sequence"/>
</dbReference>
<dbReference type="InterPro" id="IPR040256">
    <property type="entry name" value="At4g02000-like"/>
</dbReference>
<dbReference type="AlphaFoldDB" id="A0A833XS11"/>
<comment type="caution">
    <text evidence="3">The sequence shown here is derived from an EMBL/GenBank/DDBJ whole genome shotgun (WGS) entry which is preliminary data.</text>
</comment>
<reference evidence="3" key="2">
    <citation type="submission" date="2020-03" db="EMBL/GenBank/DDBJ databases">
        <title>Walnut 2.0.</title>
        <authorList>
            <person name="Marrano A."/>
            <person name="Britton M."/>
            <person name="Zimin A.V."/>
            <person name="Zaini P.A."/>
            <person name="Workman R."/>
            <person name="Puiu D."/>
            <person name="Bianco L."/>
            <person name="Allen B.J."/>
            <person name="Troggio M."/>
            <person name="Leslie C.A."/>
            <person name="Timp W."/>
            <person name="Dendekar A."/>
            <person name="Salzberg S.L."/>
            <person name="Neale D.B."/>
        </authorList>
    </citation>
    <scope>NUCLEOTIDE SEQUENCE</scope>
    <source>
        <tissue evidence="3">Leaves</tissue>
    </source>
</reference>
<dbReference type="Gramene" id="Jr03_17340_p2">
    <property type="protein sequence ID" value="cds.Jr03_17340_p2"/>
    <property type="gene ID" value="Jr03_17340"/>
</dbReference>
<proteinExistence type="predicted"/>
<feature type="region of interest" description="Disordered" evidence="1">
    <location>
        <begin position="274"/>
        <end position="315"/>
    </location>
</feature>
<feature type="compositionally biased region" description="Polar residues" evidence="1">
    <location>
        <begin position="304"/>
        <end position="314"/>
    </location>
</feature>
<dbReference type="PANTHER" id="PTHR31286:SF62">
    <property type="entry name" value="ZINC FINGER, CCHC-TYPE-LIKE PROTEIN"/>
    <property type="match status" value="1"/>
</dbReference>